<feature type="region of interest" description="Disordered" evidence="1">
    <location>
        <begin position="80"/>
        <end position="124"/>
    </location>
</feature>
<proteinExistence type="predicted"/>
<sequence>MYYYCTRFPKTKSTMPTEKKRIMIAYSRLSEELEELFKQTYPKGYADAVIPISKPNGETIYAVRLETPDTSYLVKVEVKIDTGDDDDDDSNVDFDSSSEGGNDSSDSSYDDDDNEPSDSDQYDI</sequence>
<feature type="compositionally biased region" description="Acidic residues" evidence="1">
    <location>
        <begin position="108"/>
        <end position="124"/>
    </location>
</feature>
<reference evidence="2" key="1">
    <citation type="submission" date="2015-08" db="EMBL/GenBank/DDBJ databases">
        <title>Candidatus Bacteriodes Periocalifornicus.</title>
        <authorList>
            <person name="McLean J.S."/>
            <person name="Kelley S."/>
        </authorList>
    </citation>
    <scope>NUCLEOTIDE SEQUENCE [LARGE SCALE GENOMIC DNA]</scope>
    <source>
        <strain evidence="2">12B</strain>
    </source>
</reference>
<gene>
    <name evidence="2" type="ORF">AL399_03745</name>
</gene>
<evidence type="ECO:0008006" key="4">
    <source>
        <dbReference type="Google" id="ProtNLM"/>
    </source>
</evidence>
<dbReference type="Proteomes" id="UP000054172">
    <property type="component" value="Unassembled WGS sequence"/>
</dbReference>
<dbReference type="PATRIC" id="fig|1702214.3.peg.1353"/>
<evidence type="ECO:0000313" key="3">
    <source>
        <dbReference type="Proteomes" id="UP000054172"/>
    </source>
</evidence>
<dbReference type="EMBL" id="LIIK01000013">
    <property type="protein sequence ID" value="KQM09066.1"/>
    <property type="molecule type" value="Genomic_DNA"/>
</dbReference>
<feature type="compositionally biased region" description="Low complexity" evidence="1">
    <location>
        <begin position="93"/>
        <end position="107"/>
    </location>
</feature>
<dbReference type="AlphaFoldDB" id="A0A0Q4B8V5"/>
<feature type="compositionally biased region" description="Acidic residues" evidence="1">
    <location>
        <begin position="83"/>
        <end position="92"/>
    </location>
</feature>
<name>A0A0Q4B8V5_9BACT</name>
<evidence type="ECO:0000313" key="2">
    <source>
        <dbReference type="EMBL" id="KQM09066.1"/>
    </source>
</evidence>
<evidence type="ECO:0000256" key="1">
    <source>
        <dbReference type="SAM" id="MobiDB-lite"/>
    </source>
</evidence>
<keyword evidence="3" id="KW-1185">Reference proteome</keyword>
<comment type="caution">
    <text evidence="2">The sequence shown here is derived from an EMBL/GenBank/DDBJ whole genome shotgun (WGS) entry which is preliminary data.</text>
</comment>
<accession>A0A0Q4B8V5</accession>
<protein>
    <recommendedName>
        <fullName evidence="4">DNA primase</fullName>
    </recommendedName>
</protein>
<organism evidence="2 3">
    <name type="scientific">Candidatus [Bacteroides] periocalifornicus</name>
    <dbReference type="NCBI Taxonomy" id="1702214"/>
    <lineage>
        <taxon>Bacteria</taxon>
        <taxon>Pseudomonadati</taxon>
        <taxon>Bacteroidota</taxon>
    </lineage>
</organism>
<dbReference type="STRING" id="1702214.AL399_03745"/>